<dbReference type="InterPro" id="IPR036236">
    <property type="entry name" value="Znf_C2H2_sf"/>
</dbReference>
<dbReference type="InterPro" id="IPR013087">
    <property type="entry name" value="Znf_C2H2_type"/>
</dbReference>
<dbReference type="SMART" id="SM00355">
    <property type="entry name" value="ZnF_C2H2"/>
    <property type="match status" value="1"/>
</dbReference>
<name>A0A6P3ZZZ1_ZIZJJ</name>
<dbReference type="GO" id="GO:0005634">
    <property type="term" value="C:nucleus"/>
    <property type="evidence" value="ECO:0007669"/>
    <property type="project" value="UniProtKB-SubCell"/>
</dbReference>
<sequence length="267" mass="29696">MERKNNSVMNNSLKDHGIVTKAIRDSKTMMSNNQSNKAARDHSSWNSSCDNNHHQSYEEDYMNGFSWPPRSYTCSFCKREFRSAQALGGHMNVHRKDRARLRQSSPNDHQGQYTTFLNLNLKPNPNPNFASSSSSFSSASSTRLPFVPFTSSLSSLISPPLSSLSSPPPSLSSAEKWTTALDHGALLDHHHHPLSTKVPDSAKILKNERSERLFHGSVGGDVGNFAKKEVCKKHLKKAEKTVRLDLGIGMVGDAKEDIDLELRLGYS</sequence>
<keyword evidence="5" id="KW-0805">Transcription regulation</keyword>
<dbReference type="GO" id="GO:0008270">
    <property type="term" value="F:zinc ion binding"/>
    <property type="evidence" value="ECO:0007669"/>
    <property type="project" value="UniProtKB-KW"/>
</dbReference>
<accession>A0A6P3ZZZ1</accession>
<evidence type="ECO:0000256" key="5">
    <source>
        <dbReference type="ARBA" id="ARBA00023015"/>
    </source>
</evidence>
<evidence type="ECO:0000256" key="2">
    <source>
        <dbReference type="ARBA" id="ARBA00022723"/>
    </source>
</evidence>
<dbReference type="AlphaFoldDB" id="A0A6P3ZZZ1"/>
<dbReference type="InterPro" id="IPR052426">
    <property type="entry name" value="Plant_dev_regulator"/>
</dbReference>
<protein>
    <submittedName>
        <fullName evidence="11">Transcriptional regulator SUPERMAN</fullName>
    </submittedName>
</protein>
<keyword evidence="10" id="KW-1185">Reference proteome</keyword>
<evidence type="ECO:0000256" key="6">
    <source>
        <dbReference type="ARBA" id="ARBA00023163"/>
    </source>
</evidence>
<proteinExistence type="predicted"/>
<keyword evidence="2" id="KW-0479">Metal-binding</keyword>
<evidence type="ECO:0000259" key="9">
    <source>
        <dbReference type="PROSITE" id="PS50157"/>
    </source>
</evidence>
<keyword evidence="4" id="KW-0862">Zinc</keyword>
<dbReference type="Gene3D" id="3.30.160.60">
    <property type="entry name" value="Classic Zinc Finger"/>
    <property type="match status" value="1"/>
</dbReference>
<dbReference type="RefSeq" id="XP_015887959.3">
    <property type="nucleotide sequence ID" value="XM_016032473.4"/>
</dbReference>
<evidence type="ECO:0000313" key="10">
    <source>
        <dbReference type="Proteomes" id="UP001652623"/>
    </source>
</evidence>
<comment type="subcellular location">
    <subcellularLocation>
        <location evidence="1">Nucleus</location>
    </subcellularLocation>
</comment>
<dbReference type="PROSITE" id="PS00028">
    <property type="entry name" value="ZINC_FINGER_C2H2_1"/>
    <property type="match status" value="1"/>
</dbReference>
<keyword evidence="7" id="KW-0539">Nucleus</keyword>
<dbReference type="SUPFAM" id="SSF57667">
    <property type="entry name" value="beta-beta-alpha zinc fingers"/>
    <property type="match status" value="1"/>
</dbReference>
<evidence type="ECO:0000256" key="7">
    <source>
        <dbReference type="ARBA" id="ARBA00023242"/>
    </source>
</evidence>
<dbReference type="Proteomes" id="UP001652623">
    <property type="component" value="Chromosome 3"/>
</dbReference>
<evidence type="ECO:0000256" key="4">
    <source>
        <dbReference type="ARBA" id="ARBA00022833"/>
    </source>
</evidence>
<evidence type="ECO:0000256" key="1">
    <source>
        <dbReference type="ARBA" id="ARBA00004123"/>
    </source>
</evidence>
<dbReference type="PANTHER" id="PTHR45801:SF120">
    <property type="entry name" value="TRANSCRIPTIONAL REGULATOR SUPERMAN-LIKE ISOFORM X1"/>
    <property type="match status" value="1"/>
</dbReference>
<evidence type="ECO:0000256" key="3">
    <source>
        <dbReference type="ARBA" id="ARBA00022771"/>
    </source>
</evidence>
<evidence type="ECO:0000313" key="11">
    <source>
        <dbReference type="RefSeq" id="XP_015887959.3"/>
    </source>
</evidence>
<dbReference type="PANTHER" id="PTHR45801">
    <property type="entry name" value="OS07G0101800 PROTEIN"/>
    <property type="match status" value="1"/>
</dbReference>
<keyword evidence="3 8" id="KW-0863">Zinc-finger</keyword>
<dbReference type="PROSITE" id="PS50157">
    <property type="entry name" value="ZINC_FINGER_C2H2_2"/>
    <property type="match status" value="1"/>
</dbReference>
<dbReference type="Pfam" id="PF13912">
    <property type="entry name" value="zf-C2H2_6"/>
    <property type="match status" value="1"/>
</dbReference>
<gene>
    <name evidence="11" type="primary">LOC107422969</name>
</gene>
<keyword evidence="6" id="KW-0804">Transcription</keyword>
<dbReference type="GeneID" id="107422969"/>
<dbReference type="InParanoid" id="A0A6P3ZZZ1"/>
<evidence type="ECO:0000256" key="8">
    <source>
        <dbReference type="PROSITE-ProRule" id="PRU00042"/>
    </source>
</evidence>
<feature type="domain" description="C2H2-type" evidence="9">
    <location>
        <begin position="72"/>
        <end position="99"/>
    </location>
</feature>
<reference evidence="11" key="1">
    <citation type="submission" date="2025-08" db="UniProtKB">
        <authorList>
            <consortium name="RefSeq"/>
        </authorList>
    </citation>
    <scope>IDENTIFICATION</scope>
    <source>
        <tissue evidence="11">Seedling</tissue>
    </source>
</reference>
<dbReference type="KEGG" id="zju:107422969"/>
<organism evidence="10 11">
    <name type="scientific">Ziziphus jujuba</name>
    <name type="common">Chinese jujube</name>
    <name type="synonym">Ziziphus sativa</name>
    <dbReference type="NCBI Taxonomy" id="326968"/>
    <lineage>
        <taxon>Eukaryota</taxon>
        <taxon>Viridiplantae</taxon>
        <taxon>Streptophyta</taxon>
        <taxon>Embryophyta</taxon>
        <taxon>Tracheophyta</taxon>
        <taxon>Spermatophyta</taxon>
        <taxon>Magnoliopsida</taxon>
        <taxon>eudicotyledons</taxon>
        <taxon>Gunneridae</taxon>
        <taxon>Pentapetalae</taxon>
        <taxon>rosids</taxon>
        <taxon>fabids</taxon>
        <taxon>Rosales</taxon>
        <taxon>Rhamnaceae</taxon>
        <taxon>Paliureae</taxon>
        <taxon>Ziziphus</taxon>
    </lineage>
</organism>